<comment type="caution">
    <text evidence="2">The sequence shown here is derived from an EMBL/GenBank/DDBJ whole genome shotgun (WGS) entry which is preliminary data.</text>
</comment>
<evidence type="ECO:0000256" key="1">
    <source>
        <dbReference type="SAM" id="Phobius"/>
    </source>
</evidence>
<sequence length="76" mass="8056">MIASELINFATVLAVAVGVACAISVLYASGLRLWAAGDVDAQGTPHLLHRVVSVVCFTACVAIVLFALWLMIPMFH</sequence>
<evidence type="ECO:0000313" key="3">
    <source>
        <dbReference type="Proteomes" id="UP000293345"/>
    </source>
</evidence>
<feature type="transmembrane region" description="Helical" evidence="1">
    <location>
        <begin position="7"/>
        <end position="27"/>
    </location>
</feature>
<dbReference type="RefSeq" id="WP_129424851.1">
    <property type="nucleotide sequence ID" value="NZ_SDPW01000001.1"/>
</dbReference>
<organism evidence="2 3">
    <name type="scientific">Senegalimassilia faecalis</name>
    <dbReference type="NCBI Taxonomy" id="2509433"/>
    <lineage>
        <taxon>Bacteria</taxon>
        <taxon>Bacillati</taxon>
        <taxon>Actinomycetota</taxon>
        <taxon>Coriobacteriia</taxon>
        <taxon>Coriobacteriales</taxon>
        <taxon>Coriobacteriaceae</taxon>
        <taxon>Senegalimassilia</taxon>
    </lineage>
</organism>
<proteinExistence type="predicted"/>
<keyword evidence="3" id="KW-1185">Reference proteome</keyword>
<feature type="transmembrane region" description="Helical" evidence="1">
    <location>
        <begin position="47"/>
        <end position="72"/>
    </location>
</feature>
<reference evidence="2 3" key="1">
    <citation type="submission" date="2019-01" db="EMBL/GenBank/DDBJ databases">
        <title>Senegalimassilia sp. nov. KGMB04484 isolated human feces.</title>
        <authorList>
            <person name="Han K.-I."/>
            <person name="Kim J.-S."/>
            <person name="Lee K.C."/>
            <person name="Suh M.K."/>
            <person name="Eom M.K."/>
            <person name="Lee J.H."/>
            <person name="Park S.-H."/>
            <person name="Kang S.W."/>
            <person name="Park J.-E."/>
            <person name="Oh B.S."/>
            <person name="Yu S.Y."/>
            <person name="Choi S.-H."/>
            <person name="Lee D.H."/>
            <person name="Yoon H."/>
            <person name="Kim B.-Y."/>
            <person name="Lee J.H."/>
            <person name="Lee J.-S."/>
        </authorList>
    </citation>
    <scope>NUCLEOTIDE SEQUENCE [LARGE SCALE GENOMIC DNA]</scope>
    <source>
        <strain evidence="2 3">KGMB04484</strain>
    </source>
</reference>
<dbReference type="EMBL" id="SDPW01000001">
    <property type="protein sequence ID" value="RXZ54460.1"/>
    <property type="molecule type" value="Genomic_DNA"/>
</dbReference>
<keyword evidence="1" id="KW-0812">Transmembrane</keyword>
<evidence type="ECO:0000313" key="2">
    <source>
        <dbReference type="EMBL" id="RXZ54460.1"/>
    </source>
</evidence>
<protein>
    <submittedName>
        <fullName evidence="2">Uncharacterized protein</fullName>
    </submittedName>
</protein>
<name>A0A4Q2K2C7_9ACTN</name>
<keyword evidence="1" id="KW-0472">Membrane</keyword>
<dbReference type="AlphaFoldDB" id="A0A4Q2K2C7"/>
<gene>
    <name evidence="2" type="ORF">ET524_08195</name>
</gene>
<accession>A0A4Q2K2C7</accession>
<keyword evidence="1" id="KW-1133">Transmembrane helix</keyword>
<dbReference type="OrthoDB" id="3177419at2"/>
<dbReference type="Proteomes" id="UP000293345">
    <property type="component" value="Unassembled WGS sequence"/>
</dbReference>